<gene>
    <name evidence="2" type="ORF">H8S62_06750</name>
</gene>
<feature type="transmembrane region" description="Helical" evidence="1">
    <location>
        <begin position="29"/>
        <end position="48"/>
    </location>
</feature>
<dbReference type="EMBL" id="JACOPQ010000004">
    <property type="protein sequence ID" value="MBC5736707.1"/>
    <property type="molecule type" value="Genomic_DNA"/>
</dbReference>
<comment type="caution">
    <text evidence="2">The sequence shown here is derived from an EMBL/GenBank/DDBJ whole genome shotgun (WGS) entry which is preliminary data.</text>
</comment>
<evidence type="ECO:0000313" key="2">
    <source>
        <dbReference type="EMBL" id="MBC5736707.1"/>
    </source>
</evidence>
<keyword evidence="1" id="KW-0472">Membrane</keyword>
<keyword evidence="1" id="KW-0812">Transmembrane</keyword>
<dbReference type="AlphaFoldDB" id="A0A8J6JK16"/>
<dbReference type="Proteomes" id="UP000607645">
    <property type="component" value="Unassembled WGS sequence"/>
</dbReference>
<protein>
    <submittedName>
        <fullName evidence="2">Uncharacterized protein</fullName>
    </submittedName>
</protein>
<sequence>MSRPVQALISTAAAGFAGIYIGAAFNLEGYLGIILSIATLGFFIIQAIEDKNTNQ</sequence>
<organism evidence="2 3">
    <name type="scientific">Lawsonibacter faecis</name>
    <dbReference type="NCBI Taxonomy" id="2763052"/>
    <lineage>
        <taxon>Bacteria</taxon>
        <taxon>Bacillati</taxon>
        <taxon>Bacillota</taxon>
        <taxon>Clostridia</taxon>
        <taxon>Eubacteriales</taxon>
        <taxon>Oscillospiraceae</taxon>
        <taxon>Lawsonibacter</taxon>
    </lineage>
</organism>
<keyword evidence="3" id="KW-1185">Reference proteome</keyword>
<evidence type="ECO:0000313" key="3">
    <source>
        <dbReference type="Proteomes" id="UP000607645"/>
    </source>
</evidence>
<proteinExistence type="predicted"/>
<accession>A0A8J6JK16</accession>
<evidence type="ECO:0000256" key="1">
    <source>
        <dbReference type="SAM" id="Phobius"/>
    </source>
</evidence>
<dbReference type="RefSeq" id="WP_155150416.1">
    <property type="nucleotide sequence ID" value="NZ_JACOPQ010000004.1"/>
</dbReference>
<name>A0A8J6JK16_9FIRM</name>
<reference evidence="2" key="1">
    <citation type="submission" date="2020-08" db="EMBL/GenBank/DDBJ databases">
        <title>Genome public.</title>
        <authorList>
            <person name="Liu C."/>
            <person name="Sun Q."/>
        </authorList>
    </citation>
    <scope>NUCLEOTIDE SEQUENCE</scope>
    <source>
        <strain evidence="2">NSJ-52</strain>
    </source>
</reference>
<feature type="transmembrane region" description="Helical" evidence="1">
    <location>
        <begin position="7"/>
        <end position="23"/>
    </location>
</feature>
<keyword evidence="1" id="KW-1133">Transmembrane helix</keyword>